<comment type="caution">
    <text evidence="4">The sequence shown here is derived from an EMBL/GenBank/DDBJ whole genome shotgun (WGS) entry which is preliminary data.</text>
</comment>
<keyword evidence="1 2" id="KW-0732">Signal</keyword>
<reference evidence="4" key="1">
    <citation type="submission" date="2020-12" db="EMBL/GenBank/DDBJ databases">
        <title>Geomonas sp. Red875, isolated from river sediment.</title>
        <authorList>
            <person name="Xu Z."/>
            <person name="Zhang Z."/>
            <person name="Masuda Y."/>
            <person name="Itoh H."/>
            <person name="Senoo K."/>
        </authorList>
    </citation>
    <scope>NUCLEOTIDE SEQUENCE</scope>
    <source>
        <strain evidence="4">Red875</strain>
    </source>
</reference>
<feature type="chain" id="PRO_5035267693" evidence="2">
    <location>
        <begin position="23"/>
        <end position="270"/>
    </location>
</feature>
<dbReference type="Gene3D" id="3.40.190.10">
    <property type="entry name" value="Periplasmic binding protein-like II"/>
    <property type="match status" value="2"/>
</dbReference>
<evidence type="ECO:0000313" key="5">
    <source>
        <dbReference type="Proteomes" id="UP000636888"/>
    </source>
</evidence>
<evidence type="ECO:0000256" key="1">
    <source>
        <dbReference type="ARBA" id="ARBA00022729"/>
    </source>
</evidence>
<dbReference type="PANTHER" id="PTHR30570">
    <property type="entry name" value="PERIPLASMIC PHOSPHATE BINDING COMPONENT OF PHOSPHATE ABC TRANSPORTER"/>
    <property type="match status" value="1"/>
</dbReference>
<gene>
    <name evidence="4" type="ORF">JFN93_05355</name>
</gene>
<keyword evidence="5" id="KW-1185">Reference proteome</keyword>
<name>A0A8J7IMQ0_9BACT</name>
<proteinExistence type="predicted"/>
<sequence>MIHRFLLLVAAWLLTLPMIAAAEPVMVSGCSVSNLGYLNDLARFYEKKTGQKILVRGGGSIVGLSELGADRVDIAASCQRKIPPNKDFRVIPVAWDALVFIVNKRNPVNEITPQQVRDIYDGRVTSWKQIGGDNLRLISYVTTPEGLGGIGEALEKYLLNGKRPQIVANSSLQASSVAVWEQLVERHPEGFASTGYGSARKRNVKLLAFNGVAPTKATIISGKYPLKRYLYLVLPKDAKPEARRFVDWVLSKEGQTHISALGLPALAEIR</sequence>
<feature type="signal peptide" evidence="2">
    <location>
        <begin position="1"/>
        <end position="22"/>
    </location>
</feature>
<dbReference type="InterPro" id="IPR050811">
    <property type="entry name" value="Phosphate_ABC_transporter"/>
</dbReference>
<dbReference type="InterPro" id="IPR024370">
    <property type="entry name" value="PBP_domain"/>
</dbReference>
<accession>A0A8J7IMQ0</accession>
<dbReference type="SUPFAM" id="SSF53850">
    <property type="entry name" value="Periplasmic binding protein-like II"/>
    <property type="match status" value="1"/>
</dbReference>
<evidence type="ECO:0000313" key="4">
    <source>
        <dbReference type="EMBL" id="MBJ6724128.1"/>
    </source>
</evidence>
<dbReference type="RefSeq" id="WP_199382973.1">
    <property type="nucleotide sequence ID" value="NZ_JAEMHM010000004.1"/>
</dbReference>
<feature type="domain" description="PBP" evidence="3">
    <location>
        <begin position="29"/>
        <end position="253"/>
    </location>
</feature>
<evidence type="ECO:0000259" key="3">
    <source>
        <dbReference type="Pfam" id="PF12849"/>
    </source>
</evidence>
<organism evidence="4 5">
    <name type="scientific">Geomesophilobacter sediminis</name>
    <dbReference type="NCBI Taxonomy" id="2798584"/>
    <lineage>
        <taxon>Bacteria</taxon>
        <taxon>Pseudomonadati</taxon>
        <taxon>Thermodesulfobacteriota</taxon>
        <taxon>Desulfuromonadia</taxon>
        <taxon>Geobacterales</taxon>
        <taxon>Geobacteraceae</taxon>
        <taxon>Geomesophilobacter</taxon>
    </lineage>
</organism>
<dbReference type="EMBL" id="JAEMHM010000004">
    <property type="protein sequence ID" value="MBJ6724128.1"/>
    <property type="molecule type" value="Genomic_DNA"/>
</dbReference>
<evidence type="ECO:0000256" key="2">
    <source>
        <dbReference type="SAM" id="SignalP"/>
    </source>
</evidence>
<dbReference type="PANTHER" id="PTHR30570:SF1">
    <property type="entry name" value="PHOSPHATE-BINDING PROTEIN PSTS"/>
    <property type="match status" value="1"/>
</dbReference>
<protein>
    <submittedName>
        <fullName evidence="4">Substrate-binding domain-containing protein</fullName>
    </submittedName>
</protein>
<dbReference type="Proteomes" id="UP000636888">
    <property type="component" value="Unassembled WGS sequence"/>
</dbReference>
<dbReference type="Pfam" id="PF12849">
    <property type="entry name" value="PBP_like_2"/>
    <property type="match status" value="1"/>
</dbReference>
<dbReference type="AlphaFoldDB" id="A0A8J7IMQ0"/>